<dbReference type="PANTHER" id="PTHR31268:SF14">
    <property type="entry name" value="GALACTINOL--SUCROSE GALACTOSYLTRANSFERASE 5-RELATED"/>
    <property type="match status" value="1"/>
</dbReference>
<dbReference type="InterPro" id="IPR008811">
    <property type="entry name" value="Glycosyl_hydrolases_36"/>
</dbReference>
<evidence type="ECO:0000313" key="3">
    <source>
        <dbReference type="Proteomes" id="UP001234989"/>
    </source>
</evidence>
<keyword evidence="3" id="KW-1185">Reference proteome</keyword>
<keyword evidence="1" id="KW-0119">Carbohydrate metabolism</keyword>
<reference evidence="2" key="1">
    <citation type="submission" date="2023-08" db="EMBL/GenBank/DDBJ databases">
        <title>A de novo genome assembly of Solanum verrucosum Schlechtendal, a Mexican diploid species geographically isolated from the other diploid A-genome species in potato relatives.</title>
        <authorList>
            <person name="Hosaka K."/>
        </authorList>
    </citation>
    <scope>NUCLEOTIDE SEQUENCE</scope>
    <source>
        <tissue evidence="2">Young leaves</tissue>
    </source>
</reference>
<dbReference type="Pfam" id="PF05691">
    <property type="entry name" value="Raffinose_syn"/>
    <property type="match status" value="1"/>
</dbReference>
<protein>
    <submittedName>
        <fullName evidence="2">Uncharacterized protein</fullName>
    </submittedName>
</protein>
<evidence type="ECO:0000256" key="1">
    <source>
        <dbReference type="ARBA" id="ARBA00023277"/>
    </source>
</evidence>
<evidence type="ECO:0000313" key="2">
    <source>
        <dbReference type="EMBL" id="WMV17619.1"/>
    </source>
</evidence>
<dbReference type="GO" id="GO:0047274">
    <property type="term" value="F:galactinol-sucrose galactosyltransferase activity"/>
    <property type="evidence" value="ECO:0007669"/>
    <property type="project" value="TreeGrafter"/>
</dbReference>
<proteinExistence type="predicted"/>
<organism evidence="2 3">
    <name type="scientific">Solanum verrucosum</name>
    <dbReference type="NCBI Taxonomy" id="315347"/>
    <lineage>
        <taxon>Eukaryota</taxon>
        <taxon>Viridiplantae</taxon>
        <taxon>Streptophyta</taxon>
        <taxon>Embryophyta</taxon>
        <taxon>Tracheophyta</taxon>
        <taxon>Spermatophyta</taxon>
        <taxon>Magnoliopsida</taxon>
        <taxon>eudicotyledons</taxon>
        <taxon>Gunneridae</taxon>
        <taxon>Pentapetalae</taxon>
        <taxon>asterids</taxon>
        <taxon>lamiids</taxon>
        <taxon>Solanales</taxon>
        <taxon>Solanaceae</taxon>
        <taxon>Solanoideae</taxon>
        <taxon>Solaneae</taxon>
        <taxon>Solanum</taxon>
    </lineage>
</organism>
<sequence length="106" mass="11785">MRRFTGRAVVEKGLVKPTDRVQITLEPFNFELLTVSLVTILGTKLVQFTPIGLVNMLNTDGVIQSIELDDESNSVEVEIKGVGEMRIFGSQKQSTCKINSEIVPFE</sequence>
<dbReference type="EMBL" id="CP133613">
    <property type="protein sequence ID" value="WMV17619.1"/>
    <property type="molecule type" value="Genomic_DNA"/>
</dbReference>
<dbReference type="Proteomes" id="UP001234989">
    <property type="component" value="Chromosome 2"/>
</dbReference>
<accession>A0AAF0TG59</accession>
<dbReference type="PANTHER" id="PTHR31268">
    <property type="match status" value="1"/>
</dbReference>
<gene>
    <name evidence="2" type="ORF">MTR67_011004</name>
</gene>
<name>A0AAF0TG59_SOLVR</name>
<dbReference type="AlphaFoldDB" id="A0AAF0TG59"/>